<protein>
    <submittedName>
        <fullName evidence="2">Uncharacterized protein</fullName>
    </submittedName>
</protein>
<evidence type="ECO:0000313" key="3">
    <source>
        <dbReference type="Proteomes" id="UP000521943"/>
    </source>
</evidence>
<sequence>MHHYQFPTRRLHVHSPVHPDLRDGARSMNAASDLSETLSLQDSTVGLFQLDREPRTARAPTPTAQGVGREERATRWTAGGADASQARTSTWVSLGSHAQSSRPDPPPPFPSIRPPSWTQYRAFERHTRTMRRLGKGYEYELLYTLVKQQLEWMKEERIWSRSTCQCPVPAIEPQPHSTPDCPAPPLYLAFIARLNHRRLLRRVGEKRIRALEPALYYSTVHTTLKNQPTITGLGDLTKEYTAPRDRNEGDDGREFVKPWLRSVAAGLRVRLSKSYGRRECVCQLIQPFSFEIQSHQRTKYTTLGSTHPPPPSIDRNTERSMSPSTSGTQTMTAPKTDLPPFSSTPYLYHPAFNTGLLERGNKGELHPSLRVDYSKSPNTPNRRTYGRMCPIVGGDLPVDEGNWLPNTFRRIRSCPSDAQLAPENVVRDSDESAFDLCKTSSSINETPGRHISYENRGQRRSRMRIEAGCYEGVRPIRRYKYTTMDWFTRHRKISGGGTGLITVGPIRKGEMGTMAEPIH</sequence>
<accession>A0A8H6M6A7</accession>
<proteinExistence type="predicted"/>
<dbReference type="EMBL" id="JACGCI010000026">
    <property type="protein sequence ID" value="KAF6756395.1"/>
    <property type="molecule type" value="Genomic_DNA"/>
</dbReference>
<name>A0A8H6M6A7_9AGAR</name>
<feature type="region of interest" description="Disordered" evidence="1">
    <location>
        <begin position="50"/>
        <end position="116"/>
    </location>
</feature>
<feature type="compositionally biased region" description="Polar residues" evidence="1">
    <location>
        <begin position="319"/>
        <end position="333"/>
    </location>
</feature>
<dbReference type="Proteomes" id="UP000521943">
    <property type="component" value="Unassembled WGS sequence"/>
</dbReference>
<feature type="compositionally biased region" description="Basic residues" evidence="1">
    <location>
        <begin position="1"/>
        <end position="15"/>
    </location>
</feature>
<dbReference type="AlphaFoldDB" id="A0A8H6M6A7"/>
<feature type="region of interest" description="Disordered" evidence="1">
    <location>
        <begin position="300"/>
        <end position="337"/>
    </location>
</feature>
<comment type="caution">
    <text evidence="2">The sequence shown here is derived from an EMBL/GenBank/DDBJ whole genome shotgun (WGS) entry which is preliminary data.</text>
</comment>
<organism evidence="2 3">
    <name type="scientific">Ephemerocybe angulata</name>
    <dbReference type="NCBI Taxonomy" id="980116"/>
    <lineage>
        <taxon>Eukaryota</taxon>
        <taxon>Fungi</taxon>
        <taxon>Dikarya</taxon>
        <taxon>Basidiomycota</taxon>
        <taxon>Agaricomycotina</taxon>
        <taxon>Agaricomycetes</taxon>
        <taxon>Agaricomycetidae</taxon>
        <taxon>Agaricales</taxon>
        <taxon>Agaricineae</taxon>
        <taxon>Psathyrellaceae</taxon>
        <taxon>Ephemerocybe</taxon>
    </lineage>
</organism>
<gene>
    <name evidence="2" type="ORF">DFP72DRAFT_846708</name>
</gene>
<keyword evidence="3" id="KW-1185">Reference proteome</keyword>
<feature type="compositionally biased region" description="Polar residues" evidence="1">
    <location>
        <begin position="85"/>
        <end position="99"/>
    </location>
</feature>
<feature type="compositionally biased region" description="Pro residues" evidence="1">
    <location>
        <begin position="103"/>
        <end position="113"/>
    </location>
</feature>
<reference evidence="2 3" key="1">
    <citation type="submission" date="2020-07" db="EMBL/GenBank/DDBJ databases">
        <title>Comparative genomics of pyrophilous fungi reveals a link between fire events and developmental genes.</title>
        <authorList>
            <consortium name="DOE Joint Genome Institute"/>
            <person name="Steindorff A.S."/>
            <person name="Carver A."/>
            <person name="Calhoun S."/>
            <person name="Stillman K."/>
            <person name="Liu H."/>
            <person name="Lipzen A."/>
            <person name="Pangilinan J."/>
            <person name="Labutti K."/>
            <person name="Bruns T.D."/>
            <person name="Grigoriev I.V."/>
        </authorList>
    </citation>
    <scope>NUCLEOTIDE SEQUENCE [LARGE SCALE GENOMIC DNA]</scope>
    <source>
        <strain evidence="2 3">CBS 144469</strain>
    </source>
</reference>
<evidence type="ECO:0000313" key="2">
    <source>
        <dbReference type="EMBL" id="KAF6756395.1"/>
    </source>
</evidence>
<evidence type="ECO:0000256" key="1">
    <source>
        <dbReference type="SAM" id="MobiDB-lite"/>
    </source>
</evidence>
<feature type="region of interest" description="Disordered" evidence="1">
    <location>
        <begin position="1"/>
        <end position="25"/>
    </location>
</feature>